<organism evidence="1 2">
    <name type="scientific">Streptomyces flavidovirens</name>
    <dbReference type="NCBI Taxonomy" id="67298"/>
    <lineage>
        <taxon>Bacteria</taxon>
        <taxon>Bacillati</taxon>
        <taxon>Actinomycetota</taxon>
        <taxon>Actinomycetes</taxon>
        <taxon>Kitasatosporales</taxon>
        <taxon>Streptomycetaceae</taxon>
        <taxon>Streptomyces</taxon>
    </lineage>
</organism>
<proteinExistence type="predicted"/>
<comment type="caution">
    <text evidence="1">The sequence shown here is derived from an EMBL/GenBank/DDBJ whole genome shotgun (WGS) entry which is preliminary data.</text>
</comment>
<name>A0ABW6RBT1_9ACTN</name>
<reference evidence="1 2" key="1">
    <citation type="submission" date="2024-10" db="EMBL/GenBank/DDBJ databases">
        <title>The Natural Products Discovery Center: Release of the First 8490 Sequenced Strains for Exploring Actinobacteria Biosynthetic Diversity.</title>
        <authorList>
            <person name="Kalkreuter E."/>
            <person name="Kautsar S.A."/>
            <person name="Yang D."/>
            <person name="Bader C.D."/>
            <person name="Teijaro C.N."/>
            <person name="Fluegel L."/>
            <person name="Davis C.M."/>
            <person name="Simpson J.R."/>
            <person name="Lauterbach L."/>
            <person name="Steele A.D."/>
            <person name="Gui C."/>
            <person name="Meng S."/>
            <person name="Li G."/>
            <person name="Viehrig K."/>
            <person name="Ye F."/>
            <person name="Su P."/>
            <person name="Kiefer A.F."/>
            <person name="Nichols A."/>
            <person name="Cepeda A.J."/>
            <person name="Yan W."/>
            <person name="Fan B."/>
            <person name="Jiang Y."/>
            <person name="Adhikari A."/>
            <person name="Zheng C.-J."/>
            <person name="Schuster L."/>
            <person name="Cowan T.M."/>
            <person name="Smanski M.J."/>
            <person name="Chevrette M.G."/>
            <person name="De Carvalho L.P.S."/>
            <person name="Shen B."/>
        </authorList>
    </citation>
    <scope>NUCLEOTIDE SEQUENCE [LARGE SCALE GENOMIC DNA]</scope>
    <source>
        <strain evidence="1 2">NPDC003029</strain>
    </source>
</reference>
<dbReference type="RefSeq" id="WP_387894886.1">
    <property type="nucleotide sequence ID" value="NZ_JBIAPK010000002.1"/>
</dbReference>
<evidence type="ECO:0000313" key="2">
    <source>
        <dbReference type="Proteomes" id="UP001601976"/>
    </source>
</evidence>
<protein>
    <recommendedName>
        <fullName evidence="3">Secreted protein</fullName>
    </recommendedName>
</protein>
<keyword evidence="2" id="KW-1185">Reference proteome</keyword>
<dbReference type="EMBL" id="JBIAPK010000002">
    <property type="protein sequence ID" value="MFF3338979.1"/>
    <property type="molecule type" value="Genomic_DNA"/>
</dbReference>
<evidence type="ECO:0000313" key="1">
    <source>
        <dbReference type="EMBL" id="MFF3338979.1"/>
    </source>
</evidence>
<dbReference type="PROSITE" id="PS51257">
    <property type="entry name" value="PROKAR_LIPOPROTEIN"/>
    <property type="match status" value="1"/>
</dbReference>
<sequence>MRSRRSRHSSRIALAVVTAATLTGLVGCGALDKAMDCVKTAEAIATSVDKLSAAVSTAADDPTQLTEALDNIDKELTSLEDTTDNADLSKAVDDMNKAVDNVRTAVNNGDETPDIGPVTDAAAEIGKVCTP</sequence>
<evidence type="ECO:0008006" key="3">
    <source>
        <dbReference type="Google" id="ProtNLM"/>
    </source>
</evidence>
<accession>A0ABW6RBT1</accession>
<gene>
    <name evidence="1" type="ORF">ACFYWW_09590</name>
</gene>
<dbReference type="Proteomes" id="UP001601976">
    <property type="component" value="Unassembled WGS sequence"/>
</dbReference>